<dbReference type="PRINTS" id="PR00248">
    <property type="entry name" value="GPCRMGR"/>
</dbReference>
<dbReference type="Bgee" id="ENSOANG00000006503">
    <property type="expression patterns" value="Expressed in fibroblast and 3 other cell types or tissues"/>
</dbReference>
<name>F6PIH3_ORNAN</name>
<keyword evidence="5" id="KW-0732">Signal</keyword>
<dbReference type="InterPro" id="IPR038550">
    <property type="entry name" value="GPCR_3_9-Cys_sf"/>
</dbReference>
<feature type="region of interest" description="Disordered" evidence="12">
    <location>
        <begin position="39"/>
        <end position="70"/>
    </location>
</feature>
<evidence type="ECO:0000256" key="5">
    <source>
        <dbReference type="ARBA" id="ARBA00022729"/>
    </source>
</evidence>
<sequence>MDRPVAFPGAGHSVGHRGGFGQSGRSRFWLTVSVPISHDSPRRTREASGGVGLGAPAHPTPPGPVLSAPSRPFGAVSRPLRYRYLTKHYQHLLALRFAVEEINKDPSLLPNTSLGFHIFNVHFLGTITAESSMALLSGTAETIPNYSCESRVPIPARPLVSRVTLGESLNSVPSSISYGPEDPTLRDKALFPSLYQISEGFSDLPAGMVRLLKHFRWVWVGLVVTGDIRGETFAAVLTEELAKSGIRVAYVDRSSVYLSETRLQLSCNPEQMITSSANVVIIYGDSVSLILLLYCIRDRVLESKVWITTSEWDVTSAVFYLTTVIFQGSLVFSAHGKEIPGFRDHQRSLRPQKYPQDSFLLPFWWFVFECPSPKDDVRFCEENGTLETRPLDHWDMNPSPQSVSVYSAVYAIAQALHQEIRAERDPEASGEGPSRLPRPWQTGSGEEVHLDDPGRATGGFDILNYRVLQNGTKMLVKVGEFTPGASPGQDFTISEEKIAWAGPPGSVCSESCRPGFRKTAREGQAACCYDCVPCPEGEISDRTDVDRCIRCPREEFPNPQRDRCVPKAVVFLSYRDPLGMALASSALCLSLLTVLVLGVFVRHRDTPIVKANNRGLSYALLAALLLCFLSSLTFVGRPGPATCLLRQTAFGAAFSVAVSAVLAETVTVVLAFRATGPGSGARTWLVCPLVQVGICTVWLATSPPFPDADEASEAGVVVVRCNEGSAVAFYCVLGYMGLLALVSFTAAFLARKLPDGFNEAKFITFSMLVFCSVWISFLPAYLSTRGKATVAVEVFSILASGAGLLGCIFGPKVYVILLRPDRNVRGRLLGRGGNP</sequence>
<dbReference type="PANTHER" id="PTHR24061">
    <property type="entry name" value="CALCIUM-SENSING RECEPTOR-RELATED"/>
    <property type="match status" value="1"/>
</dbReference>
<keyword evidence="16" id="KW-1185">Reference proteome</keyword>
<proteinExistence type="inferred from homology"/>
<dbReference type="SUPFAM" id="SSF53822">
    <property type="entry name" value="Periplasmic binding protein-like I"/>
    <property type="match status" value="1"/>
</dbReference>
<evidence type="ECO:0000256" key="4">
    <source>
        <dbReference type="ARBA" id="ARBA00022692"/>
    </source>
</evidence>
<dbReference type="OMA" id="ISECNEG"/>
<feature type="transmembrane region" description="Helical" evidence="13">
    <location>
        <begin position="684"/>
        <end position="701"/>
    </location>
</feature>
<keyword evidence="7" id="KW-0297">G-protein coupled receptor</keyword>
<feature type="transmembrane region" description="Helical" evidence="13">
    <location>
        <begin position="615"/>
        <end position="636"/>
    </location>
</feature>
<evidence type="ECO:0000256" key="2">
    <source>
        <dbReference type="ARBA" id="ARBA00007242"/>
    </source>
</evidence>
<evidence type="ECO:0000256" key="1">
    <source>
        <dbReference type="ARBA" id="ARBA00004651"/>
    </source>
</evidence>
<reference evidence="15" key="2">
    <citation type="submission" date="2025-08" db="UniProtKB">
        <authorList>
            <consortium name="Ensembl"/>
        </authorList>
    </citation>
    <scope>IDENTIFICATION</scope>
    <source>
        <strain evidence="15">Glennie</strain>
    </source>
</reference>
<dbReference type="InterPro" id="IPR011500">
    <property type="entry name" value="GPCR_3_9-Cys_dom"/>
</dbReference>
<evidence type="ECO:0000256" key="13">
    <source>
        <dbReference type="SAM" id="Phobius"/>
    </source>
</evidence>
<keyword evidence="8 13" id="KW-0472">Membrane</keyword>
<dbReference type="FunFam" id="2.10.50.30:FF:000002">
    <property type="entry name" value="Vomeronasal 2 receptor, h1"/>
    <property type="match status" value="1"/>
</dbReference>
<feature type="transmembrane region" description="Helical" evidence="13">
    <location>
        <begin position="762"/>
        <end position="782"/>
    </location>
</feature>
<evidence type="ECO:0000256" key="7">
    <source>
        <dbReference type="ARBA" id="ARBA00023040"/>
    </source>
</evidence>
<dbReference type="CDD" id="cd15283">
    <property type="entry name" value="7tmC_V2R_pheromone"/>
    <property type="match status" value="1"/>
</dbReference>
<comment type="similarity">
    <text evidence="2">Belongs to the G-protein coupled receptor 3 family.</text>
</comment>
<feature type="domain" description="G-protein coupled receptors family 3 profile" evidence="14">
    <location>
        <begin position="578"/>
        <end position="825"/>
    </location>
</feature>
<dbReference type="InterPro" id="IPR017979">
    <property type="entry name" value="GPCR_3_CS"/>
</dbReference>
<accession>F6PIH3</accession>
<dbReference type="PROSITE" id="PS00981">
    <property type="entry name" value="G_PROTEIN_RECEP_F3_3"/>
    <property type="match status" value="1"/>
</dbReference>
<evidence type="ECO:0000259" key="14">
    <source>
        <dbReference type="PROSITE" id="PS50259"/>
    </source>
</evidence>
<keyword evidence="4 13" id="KW-0812">Transmembrane</keyword>
<evidence type="ECO:0000256" key="11">
    <source>
        <dbReference type="ARBA" id="ARBA00023224"/>
    </source>
</evidence>
<reference evidence="15" key="3">
    <citation type="submission" date="2025-09" db="UniProtKB">
        <authorList>
            <consortium name="Ensembl"/>
        </authorList>
    </citation>
    <scope>IDENTIFICATION</scope>
    <source>
        <strain evidence="15">Glennie</strain>
    </source>
</reference>
<dbReference type="PANTHER" id="PTHR24061:SF599">
    <property type="entry name" value="G-PROTEIN COUPLED RECEPTORS FAMILY 3 PROFILE DOMAIN-CONTAINING PROTEIN"/>
    <property type="match status" value="1"/>
</dbReference>
<dbReference type="Pfam" id="PF01094">
    <property type="entry name" value="ANF_receptor"/>
    <property type="match status" value="1"/>
</dbReference>
<organism evidence="15 16">
    <name type="scientific">Ornithorhynchus anatinus</name>
    <name type="common">Duckbill platypus</name>
    <dbReference type="NCBI Taxonomy" id="9258"/>
    <lineage>
        <taxon>Eukaryota</taxon>
        <taxon>Metazoa</taxon>
        <taxon>Chordata</taxon>
        <taxon>Craniata</taxon>
        <taxon>Vertebrata</taxon>
        <taxon>Euteleostomi</taxon>
        <taxon>Mammalia</taxon>
        <taxon>Monotremata</taxon>
        <taxon>Ornithorhynchidae</taxon>
        <taxon>Ornithorhynchus</taxon>
    </lineage>
</organism>
<evidence type="ECO:0000256" key="8">
    <source>
        <dbReference type="ARBA" id="ARBA00023136"/>
    </source>
</evidence>
<dbReference type="Pfam" id="PF07562">
    <property type="entry name" value="NCD3G"/>
    <property type="match status" value="1"/>
</dbReference>
<dbReference type="GO" id="GO:0005886">
    <property type="term" value="C:plasma membrane"/>
    <property type="evidence" value="ECO:0000318"/>
    <property type="project" value="GO_Central"/>
</dbReference>
<dbReference type="GeneTree" id="ENSGT00950000182788"/>
<dbReference type="InterPro" id="IPR004073">
    <property type="entry name" value="GPCR_3_vmron_rcpt_2"/>
</dbReference>
<evidence type="ECO:0000256" key="6">
    <source>
        <dbReference type="ARBA" id="ARBA00022989"/>
    </source>
</evidence>
<dbReference type="AlphaFoldDB" id="F6PIH3"/>
<feature type="region of interest" description="Disordered" evidence="12">
    <location>
        <begin position="422"/>
        <end position="453"/>
    </location>
</feature>
<keyword evidence="6 13" id="KW-1133">Transmembrane helix</keyword>
<keyword evidence="10" id="KW-0325">Glycoprotein</keyword>
<feature type="transmembrane region" description="Helical" evidence="13">
    <location>
        <begin position="727"/>
        <end position="750"/>
    </location>
</feature>
<dbReference type="InterPro" id="IPR000337">
    <property type="entry name" value="GPCR_3"/>
</dbReference>
<comment type="subcellular location">
    <subcellularLocation>
        <location evidence="1">Cell membrane</location>
        <topology evidence="1">Multi-pass membrane protein</topology>
    </subcellularLocation>
</comment>
<keyword evidence="3" id="KW-1003">Cell membrane</keyword>
<dbReference type="Proteomes" id="UP000002279">
    <property type="component" value="Chromosome X3"/>
</dbReference>
<feature type="transmembrane region" description="Helical" evidence="13">
    <location>
        <begin position="794"/>
        <end position="817"/>
    </location>
</feature>
<dbReference type="HOGENOM" id="CLU_005389_4_0_1"/>
<dbReference type="FunFam" id="3.40.50.2300:FF:000125">
    <property type="entry name" value="Vomeronasal 2, receptor 88"/>
    <property type="match status" value="1"/>
</dbReference>
<dbReference type="eggNOG" id="KOG1056">
    <property type="taxonomic scope" value="Eukaryota"/>
</dbReference>
<feature type="transmembrane region" description="Helical" evidence="13">
    <location>
        <begin position="578"/>
        <end position="603"/>
    </location>
</feature>
<dbReference type="InterPro" id="IPR017978">
    <property type="entry name" value="GPCR_3_C"/>
</dbReference>
<protein>
    <recommendedName>
        <fullName evidence="14">G-protein coupled receptors family 3 profile domain-containing protein</fullName>
    </recommendedName>
</protein>
<feature type="transmembrane region" description="Helical" evidence="13">
    <location>
        <begin position="648"/>
        <end position="672"/>
    </location>
</feature>
<evidence type="ECO:0000313" key="15">
    <source>
        <dbReference type="Ensembl" id="ENSOANP00000013644.2"/>
    </source>
</evidence>
<dbReference type="Gene3D" id="2.10.50.30">
    <property type="entry name" value="GPCR, family 3, nine cysteines domain"/>
    <property type="match status" value="1"/>
</dbReference>
<evidence type="ECO:0000256" key="10">
    <source>
        <dbReference type="ARBA" id="ARBA00023180"/>
    </source>
</evidence>
<evidence type="ECO:0000256" key="3">
    <source>
        <dbReference type="ARBA" id="ARBA00022475"/>
    </source>
</evidence>
<keyword evidence="9" id="KW-0675">Receptor</keyword>
<dbReference type="Pfam" id="PF00003">
    <property type="entry name" value="7tm_3"/>
    <property type="match status" value="1"/>
</dbReference>
<dbReference type="Gene3D" id="3.40.50.2300">
    <property type="match status" value="2"/>
</dbReference>
<dbReference type="PROSITE" id="PS50259">
    <property type="entry name" value="G_PROTEIN_RECEP_F3_4"/>
    <property type="match status" value="1"/>
</dbReference>
<dbReference type="STRING" id="9258.ENSOANP00000013644"/>
<dbReference type="Ensembl" id="ENSOANT00000013647.2">
    <property type="protein sequence ID" value="ENSOANP00000013644.2"/>
    <property type="gene ID" value="ENSOANG00000006503.4"/>
</dbReference>
<dbReference type="InParanoid" id="F6PIH3"/>
<dbReference type="GO" id="GO:0004930">
    <property type="term" value="F:G protein-coupled receptor activity"/>
    <property type="evidence" value="ECO:0000318"/>
    <property type="project" value="GO_Central"/>
</dbReference>
<evidence type="ECO:0000256" key="9">
    <source>
        <dbReference type="ARBA" id="ARBA00023170"/>
    </source>
</evidence>
<dbReference type="InterPro" id="IPR001828">
    <property type="entry name" value="ANF_lig-bd_rcpt"/>
</dbReference>
<evidence type="ECO:0000313" key="16">
    <source>
        <dbReference type="Proteomes" id="UP000002279"/>
    </source>
</evidence>
<evidence type="ECO:0000256" key="12">
    <source>
        <dbReference type="SAM" id="MobiDB-lite"/>
    </source>
</evidence>
<dbReference type="InterPro" id="IPR028082">
    <property type="entry name" value="Peripla_BP_I"/>
</dbReference>
<keyword evidence="11" id="KW-0807">Transducer</keyword>
<dbReference type="PRINTS" id="PR01535">
    <property type="entry name" value="VOMERONASL2R"/>
</dbReference>
<dbReference type="InterPro" id="IPR000068">
    <property type="entry name" value="GPCR_3_Ca_sens_rcpt-rel"/>
</dbReference>
<reference evidence="15 16" key="1">
    <citation type="journal article" date="2008" name="Nature">
        <title>Genome analysis of the platypus reveals unique signatures of evolution.</title>
        <authorList>
            <person name="Warren W.C."/>
            <person name="Hillier L.W."/>
            <person name="Marshall Graves J.A."/>
            <person name="Birney E."/>
            <person name="Ponting C.P."/>
            <person name="Grutzner F."/>
            <person name="Belov K."/>
            <person name="Miller W."/>
            <person name="Clarke L."/>
            <person name="Chinwalla A.T."/>
            <person name="Yang S.P."/>
            <person name="Heger A."/>
            <person name="Locke D.P."/>
            <person name="Miethke P."/>
            <person name="Waters P.D."/>
            <person name="Veyrunes F."/>
            <person name="Fulton L."/>
            <person name="Fulton B."/>
            <person name="Graves T."/>
            <person name="Wallis J."/>
            <person name="Puente X.S."/>
            <person name="Lopez-Otin C."/>
            <person name="Ordonez G.R."/>
            <person name="Eichler E.E."/>
            <person name="Chen L."/>
            <person name="Cheng Z."/>
            <person name="Deakin J.E."/>
            <person name="Alsop A."/>
            <person name="Thompson K."/>
            <person name="Kirby P."/>
            <person name="Papenfuss A.T."/>
            <person name="Wakefield M.J."/>
            <person name="Olender T."/>
            <person name="Lancet D."/>
            <person name="Huttley G.A."/>
            <person name="Smit A.F."/>
            <person name="Pask A."/>
            <person name="Temple-Smith P."/>
            <person name="Batzer M.A."/>
            <person name="Walker J.A."/>
            <person name="Konkel M.K."/>
            <person name="Harris R.S."/>
            <person name="Whittington C.M."/>
            <person name="Wong E.S."/>
            <person name="Gemmell N.J."/>
            <person name="Buschiazzo E."/>
            <person name="Vargas Jentzsch I.M."/>
            <person name="Merkel A."/>
            <person name="Schmitz J."/>
            <person name="Zemann A."/>
            <person name="Churakov G."/>
            <person name="Kriegs J.O."/>
            <person name="Brosius J."/>
            <person name="Murchison E.P."/>
            <person name="Sachidanandam R."/>
            <person name="Smith C."/>
            <person name="Hannon G.J."/>
            <person name="Tsend-Ayush E."/>
            <person name="McMillan D."/>
            <person name="Attenborough R."/>
            <person name="Rens W."/>
            <person name="Ferguson-Smith M."/>
            <person name="Lefevre C.M."/>
            <person name="Sharp J.A."/>
            <person name="Nicholas K.R."/>
            <person name="Ray D.A."/>
            <person name="Kube M."/>
            <person name="Reinhardt R."/>
            <person name="Pringle T.H."/>
            <person name="Taylor J."/>
            <person name="Jones R.C."/>
            <person name="Nixon B."/>
            <person name="Dacheux J.L."/>
            <person name="Niwa H."/>
            <person name="Sekita Y."/>
            <person name="Huang X."/>
            <person name="Stark A."/>
            <person name="Kheradpour P."/>
            <person name="Kellis M."/>
            <person name="Flicek P."/>
            <person name="Chen Y."/>
            <person name="Webber C."/>
            <person name="Hardison R."/>
            <person name="Nelson J."/>
            <person name="Hallsworth-Pepin K."/>
            <person name="Delehaunty K."/>
            <person name="Markovic C."/>
            <person name="Minx P."/>
            <person name="Feng Y."/>
            <person name="Kremitzki C."/>
            <person name="Mitreva M."/>
            <person name="Glasscock J."/>
            <person name="Wylie T."/>
            <person name="Wohldmann P."/>
            <person name="Thiru P."/>
            <person name="Nhan M.N."/>
            <person name="Pohl C.S."/>
            <person name="Smith S.M."/>
            <person name="Hou S."/>
            <person name="Nefedov M."/>
            <person name="de Jong P.J."/>
            <person name="Renfree M.B."/>
            <person name="Mardis E.R."/>
            <person name="Wilson R.K."/>
        </authorList>
    </citation>
    <scope>NUCLEOTIDE SEQUENCE [LARGE SCALE GENOMIC DNA]</scope>
    <source>
        <strain evidence="15 16">Glennie</strain>
    </source>
</reference>